<dbReference type="AlphaFoldDB" id="A0A1U7CIV4"/>
<evidence type="ECO:0000313" key="3">
    <source>
        <dbReference type="EMBL" id="APW58862.1"/>
    </source>
</evidence>
<feature type="compositionally biased region" description="Pro residues" evidence="1">
    <location>
        <begin position="171"/>
        <end position="180"/>
    </location>
</feature>
<gene>
    <name evidence="3" type="ORF">BSF38_00270</name>
</gene>
<dbReference type="KEGG" id="pbor:BSF38_00270"/>
<name>A0A1U7CIV4_9BACT</name>
<dbReference type="Gene3D" id="3.30.1340.30">
    <property type="match status" value="1"/>
</dbReference>
<evidence type="ECO:0000313" key="4">
    <source>
        <dbReference type="Proteomes" id="UP000186309"/>
    </source>
</evidence>
<dbReference type="PROSITE" id="PS50914">
    <property type="entry name" value="BON"/>
    <property type="match status" value="1"/>
</dbReference>
<dbReference type="RefSeq" id="WP_076343119.1">
    <property type="nucleotide sequence ID" value="NZ_CP019082.1"/>
</dbReference>
<dbReference type="OrthoDB" id="287138at2"/>
<dbReference type="EMBL" id="CP019082">
    <property type="protein sequence ID" value="APW58862.1"/>
    <property type="molecule type" value="Genomic_DNA"/>
</dbReference>
<protein>
    <recommendedName>
        <fullName evidence="2">BON domain-containing protein</fullName>
    </recommendedName>
</protein>
<reference evidence="4" key="1">
    <citation type="submission" date="2016-12" db="EMBL/GenBank/DDBJ databases">
        <title>Comparative genomics of four Isosphaeraceae planctomycetes: a common pool of plasmids and glycoside hydrolase genes.</title>
        <authorList>
            <person name="Ivanova A."/>
        </authorList>
    </citation>
    <scope>NUCLEOTIDE SEQUENCE [LARGE SCALE GENOMIC DNA]</scope>
    <source>
        <strain evidence="4">PX4</strain>
    </source>
</reference>
<dbReference type="InterPro" id="IPR007055">
    <property type="entry name" value="BON_dom"/>
</dbReference>
<accession>A0A1U7CIV4</accession>
<organism evidence="3 4">
    <name type="scientific">Paludisphaera borealis</name>
    <dbReference type="NCBI Taxonomy" id="1387353"/>
    <lineage>
        <taxon>Bacteria</taxon>
        <taxon>Pseudomonadati</taxon>
        <taxon>Planctomycetota</taxon>
        <taxon>Planctomycetia</taxon>
        <taxon>Isosphaerales</taxon>
        <taxon>Isosphaeraceae</taxon>
        <taxon>Paludisphaera</taxon>
    </lineage>
</organism>
<dbReference type="Pfam" id="PF04972">
    <property type="entry name" value="BON"/>
    <property type="match status" value="1"/>
</dbReference>
<feature type="domain" description="BON" evidence="2">
    <location>
        <begin position="80"/>
        <end position="149"/>
    </location>
</feature>
<evidence type="ECO:0000256" key="1">
    <source>
        <dbReference type="SAM" id="MobiDB-lite"/>
    </source>
</evidence>
<evidence type="ECO:0000259" key="2">
    <source>
        <dbReference type="PROSITE" id="PS50914"/>
    </source>
</evidence>
<keyword evidence="4" id="KW-1185">Reference proteome</keyword>
<feature type="region of interest" description="Disordered" evidence="1">
    <location>
        <begin position="149"/>
        <end position="180"/>
    </location>
</feature>
<dbReference type="Proteomes" id="UP000186309">
    <property type="component" value="Chromosome"/>
</dbReference>
<proteinExistence type="predicted"/>
<feature type="compositionally biased region" description="Low complexity" evidence="1">
    <location>
        <begin position="149"/>
        <end position="170"/>
    </location>
</feature>
<sequence length="180" mass="19117">MKALIGRRAATLLASTLALILALAAGGAFGMIPQEPGAVERAGEKLDEAGRQIKQSLERGFGTARDAVREQFSRTRDRVNDMNVEARVYGRLHWDKLLTTSVLELTVEARGIVTLRGSVPTAKAKKRAVELAIDTVGVTRVIDQLAVQTPTSETTTSPGTTTTTTTTVKPAPAPAPAPED</sequence>